<feature type="domain" description="AAA+ ATPase" evidence="4">
    <location>
        <begin position="31"/>
        <end position="209"/>
    </location>
</feature>
<comment type="caution">
    <text evidence="5">The sequence shown here is derived from an EMBL/GenBank/DDBJ whole genome shotgun (WGS) entry which is preliminary data.</text>
</comment>
<evidence type="ECO:0000313" key="6">
    <source>
        <dbReference type="Proteomes" id="UP000480185"/>
    </source>
</evidence>
<dbReference type="PANTHER" id="PTHR42939">
    <property type="entry name" value="ABC TRANSPORTER ATP-BINDING PROTEIN ALBC-RELATED"/>
    <property type="match status" value="1"/>
</dbReference>
<accession>A0A6G1X742</accession>
<dbReference type="SUPFAM" id="SSF52540">
    <property type="entry name" value="P-loop containing nucleoside triphosphate hydrolases"/>
    <property type="match status" value="1"/>
</dbReference>
<dbReference type="Pfam" id="PF00005">
    <property type="entry name" value="ABC_tran"/>
    <property type="match status" value="1"/>
</dbReference>
<gene>
    <name evidence="5" type="ORF">GH754_10550</name>
</gene>
<keyword evidence="6" id="KW-1185">Reference proteome</keyword>
<evidence type="ECO:0000313" key="5">
    <source>
        <dbReference type="EMBL" id="MRG86749.1"/>
    </source>
</evidence>
<dbReference type="Gene3D" id="3.40.50.300">
    <property type="entry name" value="P-loop containing nucleotide triphosphate hydrolases"/>
    <property type="match status" value="1"/>
</dbReference>
<evidence type="ECO:0000259" key="4">
    <source>
        <dbReference type="SMART" id="SM00382"/>
    </source>
</evidence>
<dbReference type="InterPro" id="IPR051782">
    <property type="entry name" value="ABC_Transporter_VariousFunc"/>
</dbReference>
<protein>
    <submittedName>
        <fullName evidence="5">ATP-binding cassette domain-containing protein</fullName>
    </submittedName>
</protein>
<organism evidence="5 6">
    <name type="scientific">Salinibacillus xinjiangensis</name>
    <dbReference type="NCBI Taxonomy" id="1229268"/>
    <lineage>
        <taxon>Bacteria</taxon>
        <taxon>Bacillati</taxon>
        <taxon>Bacillota</taxon>
        <taxon>Bacilli</taxon>
        <taxon>Bacillales</taxon>
        <taxon>Bacillaceae</taxon>
        <taxon>Salinibacillus</taxon>
    </lineage>
</organism>
<keyword evidence="1" id="KW-0813">Transport</keyword>
<dbReference type="InterPro" id="IPR027417">
    <property type="entry name" value="P-loop_NTPase"/>
</dbReference>
<dbReference type="SMART" id="SM00382">
    <property type="entry name" value="AAA"/>
    <property type="match status" value="1"/>
</dbReference>
<proteinExistence type="predicted"/>
<dbReference type="AlphaFoldDB" id="A0A6G1X742"/>
<dbReference type="Proteomes" id="UP000480185">
    <property type="component" value="Unassembled WGS sequence"/>
</dbReference>
<dbReference type="OrthoDB" id="2960217at2"/>
<dbReference type="EMBL" id="WJNH01000006">
    <property type="protein sequence ID" value="MRG86749.1"/>
    <property type="molecule type" value="Genomic_DNA"/>
</dbReference>
<dbReference type="GO" id="GO:0016887">
    <property type="term" value="F:ATP hydrolysis activity"/>
    <property type="evidence" value="ECO:0007669"/>
    <property type="project" value="InterPro"/>
</dbReference>
<keyword evidence="3 5" id="KW-0067">ATP-binding</keyword>
<evidence type="ECO:0000256" key="2">
    <source>
        <dbReference type="ARBA" id="ARBA00022741"/>
    </source>
</evidence>
<sequence length="290" mass="33775">MNMQASLLQVKELTKTYKRFTLGPLDLEVEPDIVVGLVGANGSGKSTLFRILMDIVKEDTGHIKFFGQEWTEDDIEWKLHVGYSGEILEAYEFLTITEMKNLISRWYQSWNHNEFENLVKRYKIDVDERYGKCSKGTKKKIEFIFTLCHNPTLLLLDEPTAGVDLVSQRKMKEDLMRFMEDGEKAIVLATHKIEEINQLCDEIVVLDSGRITHSFNKDDIYDTWARIWISDVVEQVIQHPNVIQFEMDPPQIVTNDVEALESIMQKEQMSITHIQRLSIEEVLEFLIDQE</sequence>
<name>A0A6G1X742_9BACI</name>
<dbReference type="InterPro" id="IPR003593">
    <property type="entry name" value="AAA+_ATPase"/>
</dbReference>
<keyword evidence="2" id="KW-0547">Nucleotide-binding</keyword>
<dbReference type="InterPro" id="IPR003439">
    <property type="entry name" value="ABC_transporter-like_ATP-bd"/>
</dbReference>
<dbReference type="PANTHER" id="PTHR42939:SF1">
    <property type="entry name" value="ABC TRANSPORTER ATP-BINDING PROTEIN ALBC-RELATED"/>
    <property type="match status" value="1"/>
</dbReference>
<evidence type="ECO:0000256" key="1">
    <source>
        <dbReference type="ARBA" id="ARBA00022448"/>
    </source>
</evidence>
<evidence type="ECO:0000256" key="3">
    <source>
        <dbReference type="ARBA" id="ARBA00022840"/>
    </source>
</evidence>
<reference evidence="5 6" key="1">
    <citation type="submission" date="2019-11" db="EMBL/GenBank/DDBJ databases">
        <authorList>
            <person name="Li J."/>
        </authorList>
    </citation>
    <scope>NUCLEOTIDE SEQUENCE [LARGE SCALE GENOMIC DNA]</scope>
    <source>
        <strain evidence="5 6">J4</strain>
    </source>
</reference>
<dbReference type="CDD" id="cd03230">
    <property type="entry name" value="ABC_DR_subfamily_A"/>
    <property type="match status" value="1"/>
</dbReference>
<dbReference type="GO" id="GO:0005524">
    <property type="term" value="F:ATP binding"/>
    <property type="evidence" value="ECO:0007669"/>
    <property type="project" value="UniProtKB-KW"/>
</dbReference>